<comment type="caution">
    <text evidence="2">The sequence shown here is derived from an EMBL/GenBank/DDBJ whole genome shotgun (WGS) entry which is preliminary data.</text>
</comment>
<reference evidence="2 3" key="1">
    <citation type="journal article" date="2019" name="Int. J. Syst. Evol. Microbiol.">
        <title>The Global Catalogue of Microorganisms (GCM) 10K type strain sequencing project: providing services to taxonomists for standard genome sequencing and annotation.</title>
        <authorList>
            <consortium name="The Broad Institute Genomics Platform"/>
            <consortium name="The Broad Institute Genome Sequencing Center for Infectious Disease"/>
            <person name="Wu L."/>
            <person name="Ma J."/>
        </authorList>
    </citation>
    <scope>NUCLEOTIDE SEQUENCE [LARGE SCALE GENOMIC DNA]</scope>
    <source>
        <strain evidence="2 3">JCM 9383</strain>
    </source>
</reference>
<protein>
    <submittedName>
        <fullName evidence="2">Uncharacterized protein</fullName>
    </submittedName>
</protein>
<keyword evidence="3" id="KW-1185">Reference proteome</keyword>
<organism evidence="2 3">
    <name type="scientific">Saccharopolyspora taberi</name>
    <dbReference type="NCBI Taxonomy" id="60895"/>
    <lineage>
        <taxon>Bacteria</taxon>
        <taxon>Bacillati</taxon>
        <taxon>Actinomycetota</taxon>
        <taxon>Actinomycetes</taxon>
        <taxon>Pseudonocardiales</taxon>
        <taxon>Pseudonocardiaceae</taxon>
        <taxon>Saccharopolyspora</taxon>
    </lineage>
</organism>
<dbReference type="RefSeq" id="WP_344684637.1">
    <property type="nucleotide sequence ID" value="NZ_BAAAUX010000024.1"/>
</dbReference>
<evidence type="ECO:0000313" key="3">
    <source>
        <dbReference type="Proteomes" id="UP001500979"/>
    </source>
</evidence>
<evidence type="ECO:0000256" key="1">
    <source>
        <dbReference type="SAM" id="MobiDB-lite"/>
    </source>
</evidence>
<dbReference type="EMBL" id="BAAAUX010000024">
    <property type="protein sequence ID" value="GAA2812835.1"/>
    <property type="molecule type" value="Genomic_DNA"/>
</dbReference>
<feature type="compositionally biased region" description="Basic and acidic residues" evidence="1">
    <location>
        <begin position="55"/>
        <end position="71"/>
    </location>
</feature>
<proteinExistence type="predicted"/>
<accession>A0ABN3VK15</accession>
<evidence type="ECO:0000313" key="2">
    <source>
        <dbReference type="EMBL" id="GAA2812835.1"/>
    </source>
</evidence>
<dbReference type="Proteomes" id="UP001500979">
    <property type="component" value="Unassembled WGS sequence"/>
</dbReference>
<feature type="region of interest" description="Disordered" evidence="1">
    <location>
        <begin position="41"/>
        <end position="102"/>
    </location>
</feature>
<feature type="compositionally biased region" description="Polar residues" evidence="1">
    <location>
        <begin position="80"/>
        <end position="102"/>
    </location>
</feature>
<name>A0ABN3VK15_9PSEU</name>
<gene>
    <name evidence="2" type="ORF">GCM10010470_55340</name>
</gene>
<sequence>MTDINTLPELHEGDQGHIEAHNTIRAILRDHEARLRDLGVRISRVESKPWIPEDPDNHEGRQPWIPEDPRQNPELPEQPPQRQNPELAEQTPTAQRQPRQGR</sequence>